<comment type="function">
    <text evidence="10">Confers DNA tethering and processivity to DNA polymerases and other proteins. Acts as a clamp, forming a ring around DNA (a reaction catalyzed by the clamp-loading complex) which diffuses in an ATP-independent manner freely and bidirectionally along dsDNA. Initially characterized for its ability to contact the catalytic subunit of DNA polymerase III (Pol III), a complex, multichain enzyme responsible for most of the replicative synthesis in bacteria; Pol III exhibits 3'-5' exonuclease proofreading activity. The beta chain is required for initiation of replication as well as for processivity of DNA replication.</text>
</comment>
<dbReference type="InterPro" id="IPR022637">
    <property type="entry name" value="DNA_polIII_beta_cen"/>
</dbReference>
<dbReference type="Pfam" id="PF02767">
    <property type="entry name" value="DNA_pol3_beta_2"/>
    <property type="match status" value="1"/>
</dbReference>
<evidence type="ECO:0000256" key="6">
    <source>
        <dbReference type="ARBA" id="ARBA00022695"/>
    </source>
</evidence>
<dbReference type="NCBIfam" id="TIGR00663">
    <property type="entry name" value="dnan"/>
    <property type="match status" value="1"/>
</dbReference>
<evidence type="ECO:0000256" key="2">
    <source>
        <dbReference type="ARBA" id="ARBA00010752"/>
    </source>
</evidence>
<dbReference type="InterPro" id="IPR022635">
    <property type="entry name" value="DNA_polIII_beta_C"/>
</dbReference>
<dbReference type="InterPro" id="IPR022634">
    <property type="entry name" value="DNA_polIII_beta_N"/>
</dbReference>
<reference evidence="15" key="1">
    <citation type="submission" date="2018-02" db="EMBL/GenBank/DDBJ databases">
        <title>Genome sequence of Desulfocucumis palustris strain NAW-5.</title>
        <authorList>
            <person name="Watanabe M."/>
            <person name="Kojima H."/>
            <person name="Fukui M."/>
        </authorList>
    </citation>
    <scope>NUCLEOTIDE SEQUENCE [LARGE SCALE GENOMIC DNA]</scope>
    <source>
        <strain evidence="15">NAW-5</strain>
    </source>
</reference>
<dbReference type="GO" id="GO:0005737">
    <property type="term" value="C:cytoplasm"/>
    <property type="evidence" value="ECO:0007669"/>
    <property type="project" value="UniProtKB-SubCell"/>
</dbReference>
<dbReference type="OrthoDB" id="8421503at2"/>
<dbReference type="PIRSF" id="PIRSF000804">
    <property type="entry name" value="DNA_pol_III_b"/>
    <property type="match status" value="1"/>
</dbReference>
<keyword evidence="15" id="KW-1185">Reference proteome</keyword>
<evidence type="ECO:0000259" key="12">
    <source>
        <dbReference type="Pfam" id="PF02767"/>
    </source>
</evidence>
<protein>
    <recommendedName>
        <fullName evidence="3 10">Beta sliding clamp</fullName>
    </recommendedName>
</protein>
<dbReference type="Gene3D" id="3.70.10.10">
    <property type="match status" value="1"/>
</dbReference>
<gene>
    <name evidence="14" type="ORF">DCCM_0710</name>
</gene>
<dbReference type="GO" id="GO:0006271">
    <property type="term" value="P:DNA strand elongation involved in DNA replication"/>
    <property type="evidence" value="ECO:0007669"/>
    <property type="project" value="TreeGrafter"/>
</dbReference>
<sequence length="368" mass="41260">MKFFINKENLLYAIQNVQRAVSPKSPLPVLTGIHFKCAGDKLVLSATDYEISIRCSVPATVEEEGSLVLPARYITEFSRRLPDTVIEFETIPGNNMAVIRYGNSEFNINGYDAAEFPPFDIPEGYFSFKLDSDIFKEIVKQIIFAVSSDESRPVFTGVLFEIEGDTLTLVATDTFRLALRKLKIEAGTTELINIIIPGKTLNELARTADQKGSVDVVIGKTHTAFITEDTLILARIIAGKFPSYRQVIPDHFNTEIKINLKELLESAERASLLAGETNSLVNLQAREDRVVLNIRSETGWIREEVNSESSGENMEISFNARYLCDVLRAINYERLQLKLTGSLTPAMIIPEENQDYLSILVPARQSRE</sequence>
<evidence type="ECO:0000256" key="9">
    <source>
        <dbReference type="ARBA" id="ARBA00023125"/>
    </source>
</evidence>
<dbReference type="InterPro" id="IPR001001">
    <property type="entry name" value="DNA_polIII_beta"/>
</dbReference>
<feature type="domain" description="DNA polymerase III beta sliding clamp central" evidence="12">
    <location>
        <begin position="130"/>
        <end position="242"/>
    </location>
</feature>
<accession>A0A2L2X9A7</accession>
<comment type="subcellular location">
    <subcellularLocation>
        <location evidence="1 10">Cytoplasm</location>
    </subcellularLocation>
</comment>
<evidence type="ECO:0000256" key="4">
    <source>
        <dbReference type="ARBA" id="ARBA00022490"/>
    </source>
</evidence>
<dbReference type="CDD" id="cd00140">
    <property type="entry name" value="beta_clamp"/>
    <property type="match status" value="1"/>
</dbReference>
<dbReference type="GO" id="GO:0003887">
    <property type="term" value="F:DNA-directed DNA polymerase activity"/>
    <property type="evidence" value="ECO:0007669"/>
    <property type="project" value="UniProtKB-UniRule"/>
</dbReference>
<evidence type="ECO:0000256" key="5">
    <source>
        <dbReference type="ARBA" id="ARBA00022679"/>
    </source>
</evidence>
<dbReference type="RefSeq" id="WP_104371035.1">
    <property type="nucleotide sequence ID" value="NZ_BFAV01000038.1"/>
</dbReference>
<dbReference type="Proteomes" id="UP000239549">
    <property type="component" value="Unassembled WGS sequence"/>
</dbReference>
<keyword evidence="9" id="KW-0238">DNA-binding</keyword>
<evidence type="ECO:0000256" key="3">
    <source>
        <dbReference type="ARBA" id="ARBA00021035"/>
    </source>
</evidence>
<feature type="domain" description="DNA polymerase III beta sliding clamp C-terminal" evidence="13">
    <location>
        <begin position="245"/>
        <end position="363"/>
    </location>
</feature>
<comment type="similarity">
    <text evidence="2 10">Belongs to the beta sliding clamp family.</text>
</comment>
<keyword evidence="7 10" id="KW-0235">DNA replication</keyword>
<dbReference type="SMART" id="SM00480">
    <property type="entry name" value="POL3Bc"/>
    <property type="match status" value="1"/>
</dbReference>
<evidence type="ECO:0000313" key="14">
    <source>
        <dbReference type="EMBL" id="GBF32514.1"/>
    </source>
</evidence>
<keyword evidence="5 10" id="KW-0808">Transferase</keyword>
<evidence type="ECO:0000256" key="8">
    <source>
        <dbReference type="ARBA" id="ARBA00022932"/>
    </source>
</evidence>
<dbReference type="GO" id="GO:0009360">
    <property type="term" value="C:DNA polymerase III complex"/>
    <property type="evidence" value="ECO:0007669"/>
    <property type="project" value="InterPro"/>
</dbReference>
<name>A0A2L2X9A7_9FIRM</name>
<organism evidence="14 15">
    <name type="scientific">Desulfocucumis palustris</name>
    <dbReference type="NCBI Taxonomy" id="1898651"/>
    <lineage>
        <taxon>Bacteria</taxon>
        <taxon>Bacillati</taxon>
        <taxon>Bacillota</taxon>
        <taxon>Clostridia</taxon>
        <taxon>Eubacteriales</taxon>
        <taxon>Desulfocucumaceae</taxon>
        <taxon>Desulfocucumis</taxon>
    </lineage>
</organism>
<dbReference type="GO" id="GO:0003677">
    <property type="term" value="F:DNA binding"/>
    <property type="evidence" value="ECO:0007669"/>
    <property type="project" value="UniProtKB-UniRule"/>
</dbReference>
<dbReference type="AlphaFoldDB" id="A0A2L2X9A7"/>
<dbReference type="Pfam" id="PF02768">
    <property type="entry name" value="DNA_pol3_beta_3"/>
    <property type="match status" value="1"/>
</dbReference>
<dbReference type="PANTHER" id="PTHR30478:SF0">
    <property type="entry name" value="BETA SLIDING CLAMP"/>
    <property type="match status" value="1"/>
</dbReference>
<proteinExistence type="inferred from homology"/>
<dbReference type="GO" id="GO:0008408">
    <property type="term" value="F:3'-5' exonuclease activity"/>
    <property type="evidence" value="ECO:0007669"/>
    <property type="project" value="InterPro"/>
</dbReference>
<evidence type="ECO:0000313" key="15">
    <source>
        <dbReference type="Proteomes" id="UP000239549"/>
    </source>
</evidence>
<keyword evidence="6 10" id="KW-0548">Nucleotidyltransferase</keyword>
<evidence type="ECO:0000259" key="13">
    <source>
        <dbReference type="Pfam" id="PF02768"/>
    </source>
</evidence>
<dbReference type="EMBL" id="BFAV01000038">
    <property type="protein sequence ID" value="GBF32514.1"/>
    <property type="molecule type" value="Genomic_DNA"/>
</dbReference>
<keyword evidence="4 10" id="KW-0963">Cytoplasm</keyword>
<dbReference type="PANTHER" id="PTHR30478">
    <property type="entry name" value="DNA POLYMERASE III SUBUNIT BETA"/>
    <property type="match status" value="1"/>
</dbReference>
<comment type="caution">
    <text evidence="14">The sequence shown here is derived from an EMBL/GenBank/DDBJ whole genome shotgun (WGS) entry which is preliminary data.</text>
</comment>
<dbReference type="Gene3D" id="3.10.150.10">
    <property type="entry name" value="DNA Polymerase III, subunit A, domain 2"/>
    <property type="match status" value="1"/>
</dbReference>
<keyword evidence="8 10" id="KW-0239">DNA-directed DNA polymerase</keyword>
<dbReference type="SUPFAM" id="SSF55979">
    <property type="entry name" value="DNA clamp"/>
    <property type="match status" value="3"/>
</dbReference>
<evidence type="ECO:0000256" key="10">
    <source>
        <dbReference type="PIRNR" id="PIRNR000804"/>
    </source>
</evidence>
<dbReference type="Pfam" id="PF00712">
    <property type="entry name" value="DNA_pol3_beta"/>
    <property type="match status" value="1"/>
</dbReference>
<dbReference type="InterPro" id="IPR046938">
    <property type="entry name" value="DNA_clamp_sf"/>
</dbReference>
<feature type="domain" description="DNA polymerase III beta sliding clamp N-terminal" evidence="11">
    <location>
        <begin position="1"/>
        <end position="118"/>
    </location>
</feature>
<evidence type="ECO:0000256" key="7">
    <source>
        <dbReference type="ARBA" id="ARBA00022705"/>
    </source>
</evidence>
<evidence type="ECO:0000259" key="11">
    <source>
        <dbReference type="Pfam" id="PF00712"/>
    </source>
</evidence>
<comment type="subunit">
    <text evidence="10">Forms a ring-shaped head-to-tail homodimer around DNA.</text>
</comment>
<evidence type="ECO:0000256" key="1">
    <source>
        <dbReference type="ARBA" id="ARBA00004496"/>
    </source>
</evidence>